<dbReference type="Gene3D" id="2.40.128.630">
    <property type="match status" value="1"/>
</dbReference>
<name>A0A1L9AUT2_9BACT</name>
<dbReference type="PROSITE" id="PS51257">
    <property type="entry name" value="PROKAR_LIPOPROTEIN"/>
    <property type="match status" value="1"/>
</dbReference>
<dbReference type="Pfam" id="PF13360">
    <property type="entry name" value="PQQ_2"/>
    <property type="match status" value="2"/>
</dbReference>
<dbReference type="InterPro" id="IPR011047">
    <property type="entry name" value="Quinoprotein_ADH-like_sf"/>
</dbReference>
<evidence type="ECO:0000256" key="1">
    <source>
        <dbReference type="SAM" id="MobiDB-lite"/>
    </source>
</evidence>
<keyword evidence="5" id="KW-1185">Reference proteome</keyword>
<evidence type="ECO:0000313" key="5">
    <source>
        <dbReference type="Proteomes" id="UP000182229"/>
    </source>
</evidence>
<dbReference type="OrthoDB" id="5401272at2"/>
<protein>
    <recommendedName>
        <fullName evidence="3">Pyrrolo-quinoline quinone repeat domain-containing protein</fullName>
    </recommendedName>
</protein>
<comment type="caution">
    <text evidence="4">The sequence shown here is derived from an EMBL/GenBank/DDBJ whole genome shotgun (WGS) entry which is preliminary data.</text>
</comment>
<dbReference type="Gene3D" id="2.130.10.10">
    <property type="entry name" value="YVTN repeat-like/Quinoprotein amine dehydrogenase"/>
    <property type="match status" value="1"/>
</dbReference>
<sequence length="569" mass="60510">MGKAMAWTQRKYPALVLLCLLGACGDRPAGGEGTGTVDGGADSRDAGIGTEDAGTGTEDAGNVTPGPSAMTFSPGTLEGSYGSGDSISLTVTATLTAPLSDDVYLTVVDKAGVLERDIRLQAASEAPDTYYVSALTSSRLPAGRHQGALEVRLCRDKSCSAQHPGSPVYLPYDLQVLQGTNLTPLTRWPSVPDWETYQGNAAHTGYVPVTLDPSRFSPRWSWKPPESYVSLTPPVIANGLLYVANSVSWTSDVPRTLYALRESDKETEWLFDFGNTVTANPPAVSGGKVFIATTGDLNASMWSFDAATGVRLSETIFGAQRDRYYAPTIEGGAVYSACSSALGMCAFNHANGARNWFTRLALYEEWTPAVDANYAYSYLGGMLSALFKSTGQVAFTIKDPGFERDGFGTHGAPVLGTNGAVIAVSGGNAFGNTRLVSFNTATRDLNWSVTGRYGGVPVLAKGVVYATNVSVESSRPTLEARRESTGELLWSWTPPRPDEKAREGLHGSYGDLLVTDNLIFISTSQRVYAIDLETHAPVWSYWKTGNLAISANGVLYIDSGGGIGAVNLK</sequence>
<dbReference type="InterPro" id="IPR015943">
    <property type="entry name" value="WD40/YVTN_repeat-like_dom_sf"/>
</dbReference>
<dbReference type="PANTHER" id="PTHR34512:SF30">
    <property type="entry name" value="OUTER MEMBRANE PROTEIN ASSEMBLY FACTOR BAMB"/>
    <property type="match status" value="1"/>
</dbReference>
<evidence type="ECO:0000259" key="3">
    <source>
        <dbReference type="Pfam" id="PF13360"/>
    </source>
</evidence>
<dbReference type="SMART" id="SM00564">
    <property type="entry name" value="PQQ"/>
    <property type="match status" value="5"/>
</dbReference>
<reference evidence="4 5" key="2">
    <citation type="submission" date="2016-12" db="EMBL/GenBank/DDBJ databases">
        <title>Draft Genome Sequence of Cystobacter ferrugineus Strain Cbfe23.</title>
        <authorList>
            <person name="Akbar S."/>
            <person name="Dowd S.E."/>
            <person name="Stevens D.C."/>
        </authorList>
    </citation>
    <scope>NUCLEOTIDE SEQUENCE [LARGE SCALE GENOMIC DNA]</scope>
    <source>
        <strain evidence="4 5">Cbfe23</strain>
    </source>
</reference>
<feature type="domain" description="Pyrrolo-quinoline quinone repeat" evidence="3">
    <location>
        <begin position="230"/>
        <end position="311"/>
    </location>
</feature>
<dbReference type="InterPro" id="IPR002372">
    <property type="entry name" value="PQQ_rpt_dom"/>
</dbReference>
<feature type="region of interest" description="Disordered" evidence="1">
    <location>
        <begin position="31"/>
        <end position="67"/>
    </location>
</feature>
<dbReference type="Proteomes" id="UP000182229">
    <property type="component" value="Unassembled WGS sequence"/>
</dbReference>
<feature type="signal peptide" evidence="2">
    <location>
        <begin position="1"/>
        <end position="29"/>
    </location>
</feature>
<accession>A0A1L9AUT2</accession>
<dbReference type="SUPFAM" id="SSF50998">
    <property type="entry name" value="Quinoprotein alcohol dehydrogenase-like"/>
    <property type="match status" value="2"/>
</dbReference>
<proteinExistence type="predicted"/>
<evidence type="ECO:0000256" key="2">
    <source>
        <dbReference type="SAM" id="SignalP"/>
    </source>
</evidence>
<feature type="chain" id="PRO_5013132261" description="Pyrrolo-quinoline quinone repeat domain-containing protein" evidence="2">
    <location>
        <begin position="30"/>
        <end position="569"/>
    </location>
</feature>
<feature type="domain" description="Pyrrolo-quinoline quinone repeat" evidence="3">
    <location>
        <begin position="315"/>
        <end position="491"/>
    </location>
</feature>
<dbReference type="EMBL" id="MPIN01000028">
    <property type="protein sequence ID" value="OJH33770.1"/>
    <property type="molecule type" value="Genomic_DNA"/>
</dbReference>
<dbReference type="RefSeq" id="WP_071905192.1">
    <property type="nucleotide sequence ID" value="NZ_MPIN01000028.1"/>
</dbReference>
<dbReference type="AlphaFoldDB" id="A0A1L9AUT2"/>
<dbReference type="PANTHER" id="PTHR34512">
    <property type="entry name" value="CELL SURFACE PROTEIN"/>
    <property type="match status" value="1"/>
</dbReference>
<evidence type="ECO:0000313" key="4">
    <source>
        <dbReference type="EMBL" id="OJH33770.1"/>
    </source>
</evidence>
<keyword evidence="2" id="KW-0732">Signal</keyword>
<gene>
    <name evidence="4" type="ORF">BON30_46995</name>
</gene>
<dbReference type="InterPro" id="IPR018391">
    <property type="entry name" value="PQQ_b-propeller_rpt"/>
</dbReference>
<reference evidence="5" key="1">
    <citation type="submission" date="2016-11" db="EMBL/GenBank/DDBJ databases">
        <authorList>
            <person name="Shukria A."/>
            <person name="Stevens D.C."/>
        </authorList>
    </citation>
    <scope>NUCLEOTIDE SEQUENCE [LARGE SCALE GENOMIC DNA]</scope>
    <source>
        <strain evidence="5">Cbfe23</strain>
    </source>
</reference>
<organism evidence="4 5">
    <name type="scientific">Cystobacter ferrugineus</name>
    <dbReference type="NCBI Taxonomy" id="83449"/>
    <lineage>
        <taxon>Bacteria</taxon>
        <taxon>Pseudomonadati</taxon>
        <taxon>Myxococcota</taxon>
        <taxon>Myxococcia</taxon>
        <taxon>Myxococcales</taxon>
        <taxon>Cystobacterineae</taxon>
        <taxon>Archangiaceae</taxon>
        <taxon>Cystobacter</taxon>
    </lineage>
</organism>
<dbReference type="STRING" id="83449.BON30_46995"/>